<dbReference type="OrthoDB" id="6145901at2759"/>
<accession>A0A6J8E7S6</accession>
<dbReference type="PANTHER" id="PTHR47331">
    <property type="entry name" value="PHD-TYPE DOMAIN-CONTAINING PROTEIN"/>
    <property type="match status" value="1"/>
</dbReference>
<dbReference type="Pfam" id="PF18701">
    <property type="entry name" value="DUF5641"/>
    <property type="match status" value="1"/>
</dbReference>
<evidence type="ECO:0000259" key="1">
    <source>
        <dbReference type="Pfam" id="PF18701"/>
    </source>
</evidence>
<feature type="domain" description="DUF5641" evidence="1">
    <location>
        <begin position="126"/>
        <end position="222"/>
    </location>
</feature>
<dbReference type="InterPro" id="IPR040676">
    <property type="entry name" value="DUF5641"/>
</dbReference>
<proteinExistence type="predicted"/>
<keyword evidence="3" id="KW-1185">Reference proteome</keyword>
<dbReference type="EMBL" id="CACVKT020008465">
    <property type="protein sequence ID" value="CAC5415672.1"/>
    <property type="molecule type" value="Genomic_DNA"/>
</dbReference>
<name>A0A6J8E7S6_MYTCO</name>
<dbReference type="Proteomes" id="UP000507470">
    <property type="component" value="Unassembled WGS sequence"/>
</dbReference>
<sequence length="226" mass="26473">MLSTNDKQDEHDHLLVDPENNKEIRPSVSCKKTELQIECNETSLGCSRFDKFSQWTHLVRSIAFIKSVIRKKLHQDGVILPDLLRDSENLILRSVQQDAFSDEIKLLQEDVKPFPLFGPKDMLKAQWKCAQGLAEEFWRRWKSKYLHELQIRTKWQTARRNLQVGNLIPMKDQDAPRNLRPIRLADRIFPSSDGKIRKVEIAIVKDRKRTTYSRPITELVTLLEAD</sequence>
<evidence type="ECO:0000313" key="3">
    <source>
        <dbReference type="Proteomes" id="UP000507470"/>
    </source>
</evidence>
<reference evidence="2 3" key="1">
    <citation type="submission" date="2020-06" db="EMBL/GenBank/DDBJ databases">
        <authorList>
            <person name="Li R."/>
            <person name="Bekaert M."/>
        </authorList>
    </citation>
    <scope>NUCLEOTIDE SEQUENCE [LARGE SCALE GENOMIC DNA]</scope>
    <source>
        <strain evidence="3">wild</strain>
    </source>
</reference>
<evidence type="ECO:0000313" key="2">
    <source>
        <dbReference type="EMBL" id="CAC5415672.1"/>
    </source>
</evidence>
<gene>
    <name evidence="2" type="ORF">MCOR_48354</name>
</gene>
<organism evidence="2 3">
    <name type="scientific">Mytilus coruscus</name>
    <name type="common">Sea mussel</name>
    <dbReference type="NCBI Taxonomy" id="42192"/>
    <lineage>
        <taxon>Eukaryota</taxon>
        <taxon>Metazoa</taxon>
        <taxon>Spiralia</taxon>
        <taxon>Lophotrochozoa</taxon>
        <taxon>Mollusca</taxon>
        <taxon>Bivalvia</taxon>
        <taxon>Autobranchia</taxon>
        <taxon>Pteriomorphia</taxon>
        <taxon>Mytilida</taxon>
        <taxon>Mytiloidea</taxon>
        <taxon>Mytilidae</taxon>
        <taxon>Mytilinae</taxon>
        <taxon>Mytilus</taxon>
    </lineage>
</organism>
<dbReference type="PANTHER" id="PTHR47331:SF6">
    <property type="entry name" value="DOUBLECORTIN DOMAIN-CONTAINING PROTEIN"/>
    <property type="match status" value="1"/>
</dbReference>
<dbReference type="AlphaFoldDB" id="A0A6J8E7S6"/>
<protein>
    <recommendedName>
        <fullName evidence="1">DUF5641 domain-containing protein</fullName>
    </recommendedName>
</protein>